<accession>A0A1M6INE3</accession>
<dbReference type="InterPro" id="IPR052918">
    <property type="entry name" value="Motility_Chemotaxis_Reg"/>
</dbReference>
<sequence>MKTIKNIYLYLLLFPILSLSQSFQWIQNGGGNNTISGSFYYQKEQVIDIATDSQRNVYIISIVSKDGALVNENPITTYEANSNNYDFLLVSYSCDGNYRWHKVFGGGSSEYPSCIEVDSQDNIFIIGFFAECDLPSDLYYSTARIGDNNGIDYTSPNTPTSCQRTFLAKFNSNGTFQWIHFPYSAIDNFPYSSHPFSSRNFYIIDDEIYWIASIPPGSYEGGSFSNTNNSFPFLYYLLKYDTSGNFISATPFDLELSNYTSAELRWYRNPYNGYYYALYLNNSSNNITVSAGGNNLDYTLPKIICFNELGQYQWHRESTGTNFNFLAIDFDSSNNVFISGATKGTTTDSFLGWTLNGLFTGASSYIMKCNPNLTAYNWVTYYTTPGFIAGYIQQPLTSIYYDTFNNELVFGGSIATSTFSWNPVTLTGPGSNNSSDPLLARFDPSNGSCLGMHRIIGTNGYQDAFTSIEQDIAGDLIVGGYMGLDLTDSYGNTSFTSGGNSDFFVTKFANQVCQSLSNESFESDTIEIYPNPTKNILNIINLSENCEYTIFNIMGSKVLYGKVTRESNSIDLSELQSGYYILNLNKSNGLNKTLKVIKE</sequence>
<dbReference type="OrthoDB" id="5381604at2"/>
<evidence type="ECO:0000313" key="4">
    <source>
        <dbReference type="Proteomes" id="UP000184232"/>
    </source>
</evidence>
<keyword evidence="4" id="KW-1185">Reference proteome</keyword>
<dbReference type="Proteomes" id="UP000184232">
    <property type="component" value="Unassembled WGS sequence"/>
</dbReference>
<protein>
    <submittedName>
        <fullName evidence="3">Por secretion system C-terminal sorting domain-containing protein</fullName>
    </submittedName>
</protein>
<dbReference type="RefSeq" id="WP_072784234.1">
    <property type="nucleotide sequence ID" value="NZ_CP045292.1"/>
</dbReference>
<evidence type="ECO:0000256" key="1">
    <source>
        <dbReference type="ARBA" id="ARBA00022729"/>
    </source>
</evidence>
<reference evidence="3 4" key="1">
    <citation type="submission" date="2016-11" db="EMBL/GenBank/DDBJ databases">
        <authorList>
            <person name="Jaros S."/>
            <person name="Januszkiewicz K."/>
            <person name="Wedrychowicz H."/>
        </authorList>
    </citation>
    <scope>NUCLEOTIDE SEQUENCE [LARGE SCALE GENOMIC DNA]</scope>
    <source>
        <strain evidence="3 4">DSM 22807</strain>
    </source>
</reference>
<dbReference type="PANTHER" id="PTHR35580">
    <property type="entry name" value="CELL SURFACE GLYCOPROTEIN (S-LAYER PROTEIN)-LIKE PROTEIN"/>
    <property type="match status" value="1"/>
</dbReference>
<gene>
    <name evidence="3" type="ORF">SAMN05444337_1822</name>
</gene>
<dbReference type="EMBL" id="FQZH01000003">
    <property type="protein sequence ID" value="SHJ35968.1"/>
    <property type="molecule type" value="Genomic_DNA"/>
</dbReference>
<dbReference type="PANTHER" id="PTHR35580:SF1">
    <property type="entry name" value="PHYTASE-LIKE DOMAIN-CONTAINING PROTEIN"/>
    <property type="match status" value="1"/>
</dbReference>
<dbReference type="AlphaFoldDB" id="A0A1M6INE3"/>
<name>A0A1M6INE3_9FLAO</name>
<dbReference type="InterPro" id="IPR026444">
    <property type="entry name" value="Secre_tail"/>
</dbReference>
<feature type="domain" description="Secretion system C-terminal sorting" evidence="2">
    <location>
        <begin position="528"/>
        <end position="591"/>
    </location>
</feature>
<dbReference type="STRING" id="683124.SAMN05444337_1822"/>
<keyword evidence="1" id="KW-0732">Signal</keyword>
<dbReference type="Pfam" id="PF18962">
    <property type="entry name" value="Por_Secre_tail"/>
    <property type="match status" value="1"/>
</dbReference>
<proteinExistence type="predicted"/>
<evidence type="ECO:0000259" key="2">
    <source>
        <dbReference type="Pfam" id="PF18962"/>
    </source>
</evidence>
<dbReference type="NCBIfam" id="TIGR04183">
    <property type="entry name" value="Por_Secre_tail"/>
    <property type="match status" value="1"/>
</dbReference>
<organism evidence="3 4">
    <name type="scientific">Flavobacterium haoranii</name>
    <dbReference type="NCBI Taxonomy" id="683124"/>
    <lineage>
        <taxon>Bacteria</taxon>
        <taxon>Pseudomonadati</taxon>
        <taxon>Bacteroidota</taxon>
        <taxon>Flavobacteriia</taxon>
        <taxon>Flavobacteriales</taxon>
        <taxon>Flavobacteriaceae</taxon>
        <taxon>Flavobacterium</taxon>
    </lineage>
</organism>
<evidence type="ECO:0000313" key="3">
    <source>
        <dbReference type="EMBL" id="SHJ35968.1"/>
    </source>
</evidence>